<evidence type="ECO:0000313" key="8">
    <source>
        <dbReference type="Proteomes" id="UP000519004"/>
    </source>
</evidence>
<feature type="region of interest" description="Disordered" evidence="5">
    <location>
        <begin position="349"/>
        <end position="372"/>
    </location>
</feature>
<keyword evidence="8" id="KW-1185">Reference proteome</keyword>
<dbReference type="RefSeq" id="WP_183948387.1">
    <property type="nucleotide sequence ID" value="NZ_JACHHX010000010.1"/>
</dbReference>
<evidence type="ECO:0000259" key="6">
    <source>
        <dbReference type="Pfam" id="PF05420"/>
    </source>
</evidence>
<sequence length="674" mass="73675">MKPAVVLPPLLLLGMSSEQTAPEILPRMDSGIEVRPLDEPVEVRPLDERVEVRPLDERVRILTPPTPPGEQRGTAPRPLPAIDASKSEIGRKRKTAGAEQDSEKAAQAAYDQAVAAAITAFDAQDYAQSAEILIGLWPRIQDQADVGMMVLLGYAAMHSNRETLAIEAMTKAAELTGDDEILQSLADVLHHFERYEDASAVIARITPSPDRDARLAELAMIRAERARQTGDHGTAHALLLANEEILPPAGLEQLGWQLYERGQAEQAAARFEAAYRQAPSESRAQGLVFSLHSLNDHARLLTIVEETEGPLDQLIDENVRNRIAAGHHHFSVDSQARLEAVSTLAGGTPPGMSLRLGPEIRKKRGTPGEGKLSQRGLMLEANWQDAANDLHLEIEHQRADNHVERATGQRVYGLWRHRLESGLQTRLGLGRTLSGGAVGPALIGEVGLEYQQADHGGGLRLFRGGNEESLLALAGQRDPTTGASWGRVLETGVQLDGRLNPGEWEVIGSLTFSTLSGEQVADNRKVELYAHALHPVASVNGLRLGPELYSARFRHNLGFFEPGHGGYFSPSFHLKPGLLADYNQRIGERVDIEARAGLGWAWNRQAAADGNPLRGEEPGKYAASRDNGIAYHGRIQATWEITPHWQAGLHAGGQKSPEYTDWQGGVFLQWRWGK</sequence>
<dbReference type="Pfam" id="PF05420">
    <property type="entry name" value="BCSC_C"/>
    <property type="match status" value="1"/>
</dbReference>
<evidence type="ECO:0000256" key="5">
    <source>
        <dbReference type="SAM" id="MobiDB-lite"/>
    </source>
</evidence>
<evidence type="ECO:0000256" key="2">
    <source>
        <dbReference type="ARBA" id="ARBA00022729"/>
    </source>
</evidence>
<dbReference type="GO" id="GO:0030244">
    <property type="term" value="P:cellulose biosynthetic process"/>
    <property type="evidence" value="ECO:0007669"/>
    <property type="project" value="InterPro"/>
</dbReference>
<evidence type="ECO:0000256" key="3">
    <source>
        <dbReference type="ARBA" id="ARBA00022737"/>
    </source>
</evidence>
<dbReference type="InterPro" id="IPR011990">
    <property type="entry name" value="TPR-like_helical_dom_sf"/>
</dbReference>
<dbReference type="SUPFAM" id="SSF48452">
    <property type="entry name" value="TPR-like"/>
    <property type="match status" value="1"/>
</dbReference>
<comment type="caution">
    <text evidence="7">The sequence shown here is derived from an EMBL/GenBank/DDBJ whole genome shotgun (WGS) entry which is preliminary data.</text>
</comment>
<feature type="domain" description="Cellulose synthase operon C C-terminal" evidence="6">
    <location>
        <begin position="402"/>
        <end position="670"/>
    </location>
</feature>
<reference evidence="7 8" key="1">
    <citation type="submission" date="2020-08" db="EMBL/GenBank/DDBJ databases">
        <title>Genomic Encyclopedia of Type Strains, Phase IV (KMG-IV): sequencing the most valuable type-strain genomes for metagenomic binning, comparative biology and taxonomic classification.</title>
        <authorList>
            <person name="Goeker M."/>
        </authorList>
    </citation>
    <scope>NUCLEOTIDE SEQUENCE [LARGE SCALE GENOMIC DNA]</scope>
    <source>
        <strain evidence="7 8">DSM 25897</strain>
    </source>
</reference>
<gene>
    <name evidence="7" type="ORF">HNQ58_001618</name>
</gene>
<evidence type="ECO:0000256" key="4">
    <source>
        <dbReference type="ARBA" id="ARBA00022803"/>
    </source>
</evidence>
<feature type="region of interest" description="Disordered" evidence="5">
    <location>
        <begin position="60"/>
        <end position="103"/>
    </location>
</feature>
<organism evidence="7 8">
    <name type="scientific">Rehaibacterium terrae</name>
    <dbReference type="NCBI Taxonomy" id="1341696"/>
    <lineage>
        <taxon>Bacteria</taxon>
        <taxon>Pseudomonadati</taxon>
        <taxon>Pseudomonadota</taxon>
        <taxon>Gammaproteobacteria</taxon>
        <taxon>Lysobacterales</taxon>
        <taxon>Lysobacteraceae</taxon>
        <taxon>Rehaibacterium</taxon>
    </lineage>
</organism>
<evidence type="ECO:0000313" key="7">
    <source>
        <dbReference type="EMBL" id="MBB5015710.1"/>
    </source>
</evidence>
<dbReference type="InterPro" id="IPR008410">
    <property type="entry name" value="BCSC_C"/>
</dbReference>
<protein>
    <submittedName>
        <fullName evidence="7">Tetratricopeptide (TPR) repeat protein</fullName>
    </submittedName>
</protein>
<keyword evidence="3" id="KW-0677">Repeat</keyword>
<proteinExistence type="predicted"/>
<keyword evidence="4" id="KW-0802">TPR repeat</keyword>
<dbReference type="AlphaFoldDB" id="A0A7W7Y087"/>
<accession>A0A7W7Y087</accession>
<name>A0A7W7Y087_9GAMM</name>
<dbReference type="Proteomes" id="UP000519004">
    <property type="component" value="Unassembled WGS sequence"/>
</dbReference>
<keyword evidence="2" id="KW-0732">Signal</keyword>
<evidence type="ECO:0000256" key="1">
    <source>
        <dbReference type="ARBA" id="ARBA00003476"/>
    </source>
</evidence>
<dbReference type="EMBL" id="JACHHX010000010">
    <property type="protein sequence ID" value="MBB5015710.1"/>
    <property type="molecule type" value="Genomic_DNA"/>
</dbReference>
<comment type="function">
    <text evidence="1">Required for maximal bacterial cellulose synthesis.</text>
</comment>
<dbReference type="GO" id="GO:0019867">
    <property type="term" value="C:outer membrane"/>
    <property type="evidence" value="ECO:0007669"/>
    <property type="project" value="InterPro"/>
</dbReference>